<comment type="similarity">
    <text evidence="9">Belongs to the TatB family.</text>
</comment>
<keyword evidence="4 9" id="KW-0812">Transmembrane</keyword>
<evidence type="ECO:0000256" key="9">
    <source>
        <dbReference type="HAMAP-Rule" id="MF_00237"/>
    </source>
</evidence>
<organism evidence="12 13">
    <name type="scientific">Pontivivens ytuae</name>
    <dbReference type="NCBI Taxonomy" id="2789856"/>
    <lineage>
        <taxon>Bacteria</taxon>
        <taxon>Pseudomonadati</taxon>
        <taxon>Pseudomonadota</taxon>
        <taxon>Alphaproteobacteria</taxon>
        <taxon>Rhodobacterales</taxon>
        <taxon>Paracoccaceae</taxon>
        <taxon>Pontivivens</taxon>
    </lineage>
</organism>
<dbReference type="PRINTS" id="PR01506">
    <property type="entry name" value="TATBPROTEIN"/>
</dbReference>
<evidence type="ECO:0000256" key="3">
    <source>
        <dbReference type="ARBA" id="ARBA00022475"/>
    </source>
</evidence>
<dbReference type="InterPro" id="IPR003369">
    <property type="entry name" value="TatA/B/E"/>
</dbReference>
<evidence type="ECO:0000256" key="5">
    <source>
        <dbReference type="ARBA" id="ARBA00022927"/>
    </source>
</evidence>
<feature type="compositionally biased region" description="Low complexity" evidence="10">
    <location>
        <begin position="112"/>
        <end position="121"/>
    </location>
</feature>
<gene>
    <name evidence="9 12" type="primary">tatB</name>
    <name evidence="12" type="ORF">I0K15_00925</name>
</gene>
<evidence type="ECO:0000313" key="13">
    <source>
        <dbReference type="Proteomes" id="UP000594800"/>
    </source>
</evidence>
<keyword evidence="8 9" id="KW-0472">Membrane</keyword>
<evidence type="ECO:0000256" key="7">
    <source>
        <dbReference type="ARBA" id="ARBA00023010"/>
    </source>
</evidence>
<dbReference type="InterPro" id="IPR018448">
    <property type="entry name" value="TatB"/>
</dbReference>
<dbReference type="AlphaFoldDB" id="A0A7S9LS95"/>
<comment type="subcellular location">
    <subcellularLocation>
        <location evidence="9">Cell membrane</location>
        <topology evidence="9">Single-pass membrane protein</topology>
    </subcellularLocation>
    <subcellularLocation>
        <location evidence="1">Membrane</location>
        <topology evidence="1">Single-pass membrane protein</topology>
    </subcellularLocation>
</comment>
<dbReference type="GO" id="GO:0043953">
    <property type="term" value="P:protein transport by the Tat complex"/>
    <property type="evidence" value="ECO:0007669"/>
    <property type="project" value="UniProtKB-UniRule"/>
</dbReference>
<evidence type="ECO:0000256" key="11">
    <source>
        <dbReference type="SAM" id="Phobius"/>
    </source>
</evidence>
<keyword evidence="13" id="KW-1185">Reference proteome</keyword>
<dbReference type="PANTHER" id="PTHR33162:SF1">
    <property type="entry name" value="SEC-INDEPENDENT PROTEIN TRANSLOCASE PROTEIN TATA, CHLOROPLASTIC"/>
    <property type="match status" value="1"/>
</dbReference>
<feature type="compositionally biased region" description="Pro residues" evidence="10">
    <location>
        <begin position="130"/>
        <end position="143"/>
    </location>
</feature>
<accession>A0A7S9LS95</accession>
<comment type="function">
    <text evidence="9">Part of the twin-arginine translocation (Tat) system that transports large folded proteins containing a characteristic twin-arginine motif in their signal peptide across membranes. Together with TatC, TatB is part of a receptor directly interacting with Tat signal peptides. TatB may form an oligomeric binding site that transiently accommodates folded Tat precursor proteins before their translocation.</text>
</comment>
<feature type="region of interest" description="Disordered" evidence="10">
    <location>
        <begin position="89"/>
        <end position="143"/>
    </location>
</feature>
<dbReference type="RefSeq" id="WP_196103585.1">
    <property type="nucleotide sequence ID" value="NZ_CP064942.1"/>
</dbReference>
<dbReference type="NCBIfam" id="TIGR01410">
    <property type="entry name" value="tatB"/>
    <property type="match status" value="1"/>
</dbReference>
<protein>
    <recommendedName>
        <fullName evidence="9">Sec-independent protein translocase protein TatB</fullName>
    </recommendedName>
</protein>
<dbReference type="EMBL" id="CP064942">
    <property type="protein sequence ID" value="QPH54376.1"/>
    <property type="molecule type" value="Genomic_DNA"/>
</dbReference>
<dbReference type="Proteomes" id="UP000594800">
    <property type="component" value="Chromosome"/>
</dbReference>
<dbReference type="GO" id="GO:0008320">
    <property type="term" value="F:protein transmembrane transporter activity"/>
    <property type="evidence" value="ECO:0007669"/>
    <property type="project" value="UniProtKB-UniRule"/>
</dbReference>
<dbReference type="HAMAP" id="MF_00237">
    <property type="entry name" value="TatB"/>
    <property type="match status" value="1"/>
</dbReference>
<evidence type="ECO:0000256" key="10">
    <source>
        <dbReference type="SAM" id="MobiDB-lite"/>
    </source>
</evidence>
<keyword evidence="5 9" id="KW-0653">Protein transport</keyword>
<evidence type="ECO:0000313" key="12">
    <source>
        <dbReference type="EMBL" id="QPH54376.1"/>
    </source>
</evidence>
<keyword evidence="7 9" id="KW-0811">Translocation</keyword>
<dbReference type="KEGG" id="poz:I0K15_00925"/>
<dbReference type="Pfam" id="PF02416">
    <property type="entry name" value="TatA_B_E"/>
    <property type="match status" value="1"/>
</dbReference>
<proteinExistence type="inferred from homology"/>
<name>A0A7S9LS95_9RHOB</name>
<comment type="subunit">
    <text evidence="9">The Tat system comprises two distinct complexes: a TatABC complex, containing multiple copies of TatA, TatB and TatC subunits, and a separate TatA complex, containing only TatA subunits. Substrates initially bind to the TatABC complex, which probably triggers association of the separate TatA complex to form the active translocon.</text>
</comment>
<keyword evidence="3 9" id="KW-1003">Cell membrane</keyword>
<feature type="transmembrane region" description="Helical" evidence="11">
    <location>
        <begin position="6"/>
        <end position="22"/>
    </location>
</feature>
<evidence type="ECO:0000256" key="1">
    <source>
        <dbReference type="ARBA" id="ARBA00004167"/>
    </source>
</evidence>
<dbReference type="GO" id="GO:0033281">
    <property type="term" value="C:TAT protein transport complex"/>
    <property type="evidence" value="ECO:0007669"/>
    <property type="project" value="UniProtKB-UniRule"/>
</dbReference>
<dbReference type="PANTHER" id="PTHR33162">
    <property type="entry name" value="SEC-INDEPENDENT PROTEIN TRANSLOCASE PROTEIN TATA, CHLOROPLASTIC"/>
    <property type="match status" value="1"/>
</dbReference>
<keyword evidence="2 9" id="KW-0813">Transport</keyword>
<reference evidence="12 13" key="1">
    <citation type="submission" date="2020-11" db="EMBL/GenBank/DDBJ databases">
        <title>Description of Pontivivens ytuae sp. nov. isolated from deep sea sediment of Mariana Trench.</title>
        <authorList>
            <person name="Wang Z."/>
            <person name="Sun Q.-L."/>
            <person name="Xu X.-D."/>
            <person name="Tang Y.-Z."/>
            <person name="Zhang J."/>
        </authorList>
    </citation>
    <scope>NUCLEOTIDE SEQUENCE [LARGE SCALE GENOMIC DNA]</scope>
    <source>
        <strain evidence="12 13">MT2928</strain>
    </source>
</reference>
<evidence type="ECO:0000256" key="4">
    <source>
        <dbReference type="ARBA" id="ARBA00022692"/>
    </source>
</evidence>
<evidence type="ECO:0000256" key="2">
    <source>
        <dbReference type="ARBA" id="ARBA00022448"/>
    </source>
</evidence>
<keyword evidence="6 9" id="KW-1133">Transmembrane helix</keyword>
<evidence type="ECO:0000256" key="8">
    <source>
        <dbReference type="ARBA" id="ARBA00023136"/>
    </source>
</evidence>
<sequence>MFDIGFYEMVIVGVVALIVVGPKDLPKMFRTVGQYVGKARGMARQFQNAMNDAARQSELQDVKKAMDGVSQGVKAATDPLGQATKSARAYANSMMTEPDPIAEEEAAKRAEAAAAKSAATEPHFDEMPDPEPAAEPVPAEPKK</sequence>
<evidence type="ECO:0000256" key="6">
    <source>
        <dbReference type="ARBA" id="ARBA00022989"/>
    </source>
</evidence>
<dbReference type="Gene3D" id="1.20.5.3310">
    <property type="match status" value="1"/>
</dbReference>